<feature type="compositionally biased region" description="Polar residues" evidence="1">
    <location>
        <begin position="16"/>
        <end position="39"/>
    </location>
</feature>
<organism evidence="2">
    <name type="scientific">Rhizophora mucronata</name>
    <name type="common">Asiatic mangrove</name>
    <dbReference type="NCBI Taxonomy" id="61149"/>
    <lineage>
        <taxon>Eukaryota</taxon>
        <taxon>Viridiplantae</taxon>
        <taxon>Streptophyta</taxon>
        <taxon>Embryophyta</taxon>
        <taxon>Tracheophyta</taxon>
        <taxon>Spermatophyta</taxon>
        <taxon>Magnoliopsida</taxon>
        <taxon>eudicotyledons</taxon>
        <taxon>Gunneridae</taxon>
        <taxon>Pentapetalae</taxon>
        <taxon>rosids</taxon>
        <taxon>fabids</taxon>
        <taxon>Malpighiales</taxon>
        <taxon>Rhizophoraceae</taxon>
        <taxon>Rhizophora</taxon>
    </lineage>
</organism>
<name>A0A2P2LZP6_RHIMU</name>
<feature type="region of interest" description="Disordered" evidence="1">
    <location>
        <begin position="1"/>
        <end position="41"/>
    </location>
</feature>
<protein>
    <submittedName>
        <fullName evidence="2">Uncharacterized protein</fullName>
    </submittedName>
</protein>
<dbReference type="AlphaFoldDB" id="A0A2P2LZP6"/>
<proteinExistence type="predicted"/>
<reference evidence="2" key="1">
    <citation type="submission" date="2018-02" db="EMBL/GenBank/DDBJ databases">
        <title>Rhizophora mucronata_Transcriptome.</title>
        <authorList>
            <person name="Meera S.P."/>
            <person name="Sreeshan A."/>
            <person name="Augustine A."/>
        </authorList>
    </citation>
    <scope>NUCLEOTIDE SEQUENCE</scope>
    <source>
        <tissue evidence="2">Leaf</tissue>
    </source>
</reference>
<evidence type="ECO:0000313" key="2">
    <source>
        <dbReference type="EMBL" id="MBX23450.1"/>
    </source>
</evidence>
<accession>A0A2P2LZP6</accession>
<sequence length="55" mass="5917">MQVQMTNLDRARCNKHSTNSSANDTTIRTGKGDTQSSGSIARATTACKQIRACQT</sequence>
<evidence type="ECO:0000256" key="1">
    <source>
        <dbReference type="SAM" id="MobiDB-lite"/>
    </source>
</evidence>
<dbReference type="EMBL" id="GGEC01042966">
    <property type="protein sequence ID" value="MBX23450.1"/>
    <property type="molecule type" value="Transcribed_RNA"/>
</dbReference>